<evidence type="ECO:0000256" key="2">
    <source>
        <dbReference type="ARBA" id="ARBA00023015"/>
    </source>
</evidence>
<evidence type="ECO:0000256" key="4">
    <source>
        <dbReference type="ARBA" id="ARBA00023163"/>
    </source>
</evidence>
<feature type="compositionally biased region" description="Low complexity" evidence="6">
    <location>
        <begin position="89"/>
        <end position="98"/>
    </location>
</feature>
<dbReference type="AlphaFoldDB" id="K7TTV6"/>
<sequence length="366" mass="41065">MATEPALPQGHGDGDSIVDRDVWLACAVPFSRVPTVGAEVYYFPDGHAEQHLLAPLPASHRFPCTCTVTDVSLGAEDRTDEVFAKISLRPGPAAASRPEPGPGPGSSNSTRQGLSYFVNELLHRDTSTSGMFCIPRYCTEHIFPKLDLNANPPEQDLVMRDTRGKPWQFHHIYVVKIRQHRLTAGWSEFVDAKLLVAGDTIVFMRHPNGDLILGLRRKATRTSWRPRASPPWAGPSRSPTSRDRPPWSSSSRTARWIARSPPAGNEARRLEDENKQRSVWVDGHVVKANRQNIWRMLEIHWWGDSPASASPPSRAMSRFVNVWQVQRVAWFLPRPYYWRVRKKPGPGHEHDIGGATNSCNAKPLSC</sequence>
<dbReference type="GO" id="GO:0006355">
    <property type="term" value="P:regulation of DNA-templated transcription"/>
    <property type="evidence" value="ECO:0007669"/>
    <property type="project" value="InterPro"/>
</dbReference>
<evidence type="ECO:0000256" key="6">
    <source>
        <dbReference type="SAM" id="MobiDB-lite"/>
    </source>
</evidence>
<dbReference type="PANTHER" id="PTHR31384:SF94">
    <property type="entry name" value="AUXIN RESPONSE FACTOR 17"/>
    <property type="match status" value="1"/>
</dbReference>
<keyword evidence="5" id="KW-0539">Nucleus</keyword>
<feature type="region of interest" description="Disordered" evidence="6">
    <location>
        <begin position="347"/>
        <end position="366"/>
    </location>
</feature>
<protein>
    <submittedName>
        <fullName evidence="7">Auxin response factor 17</fullName>
    </submittedName>
</protein>
<dbReference type="HOGENOM" id="CLU_020046_1_0_1"/>
<dbReference type="SMR" id="K7TTV6"/>
<evidence type="ECO:0000256" key="5">
    <source>
        <dbReference type="ARBA" id="ARBA00023242"/>
    </source>
</evidence>
<keyword evidence="3" id="KW-0238">DNA-binding</keyword>
<dbReference type="InterPro" id="IPR003340">
    <property type="entry name" value="B3_DNA-bd"/>
</dbReference>
<dbReference type="SMART" id="SM01019">
    <property type="entry name" value="B3"/>
    <property type="match status" value="1"/>
</dbReference>
<dbReference type="InterPro" id="IPR044835">
    <property type="entry name" value="ARF_plant"/>
</dbReference>
<dbReference type="PANTHER" id="PTHR31384">
    <property type="entry name" value="AUXIN RESPONSE FACTOR 4-RELATED"/>
    <property type="match status" value="1"/>
</dbReference>
<evidence type="ECO:0000313" key="7">
    <source>
        <dbReference type="EMBL" id="AQK47481.1"/>
    </source>
</evidence>
<dbReference type="EMBL" id="CM000786">
    <property type="protein sequence ID" value="AQK47481.1"/>
    <property type="molecule type" value="Genomic_DNA"/>
</dbReference>
<dbReference type="InterPro" id="IPR015300">
    <property type="entry name" value="DNA-bd_pseudobarrel_sf"/>
</dbReference>
<keyword evidence="4" id="KW-0804">Transcription</keyword>
<reference evidence="7" key="1">
    <citation type="submission" date="2015-12" db="EMBL/GenBank/DDBJ databases">
        <title>Update maize B73 reference genome by single molecule sequencing technologies.</title>
        <authorList>
            <consortium name="Maize Genome Sequencing Project"/>
            <person name="Ware D."/>
        </authorList>
    </citation>
    <scope>NUCLEOTIDE SEQUENCE</scope>
    <source>
        <tissue evidence="7">Seedling</tissue>
    </source>
</reference>
<feature type="region of interest" description="Disordered" evidence="6">
    <location>
        <begin position="224"/>
        <end position="274"/>
    </location>
</feature>
<dbReference type="KEGG" id="zma:103642222"/>
<accession>K7TTV6</accession>
<dbReference type="GO" id="GO:0005634">
    <property type="term" value="C:nucleus"/>
    <property type="evidence" value="ECO:0007669"/>
    <property type="project" value="UniProtKB-SubCell"/>
</dbReference>
<dbReference type="OrthoDB" id="1414159at2759"/>
<dbReference type="PaxDb" id="4577-AC193767.3_FGP003"/>
<keyword evidence="2" id="KW-0805">Transcription regulation</keyword>
<dbReference type="Pfam" id="PF02362">
    <property type="entry name" value="B3"/>
    <property type="match status" value="1"/>
</dbReference>
<proteinExistence type="predicted"/>
<evidence type="ECO:0000256" key="1">
    <source>
        <dbReference type="ARBA" id="ARBA00004123"/>
    </source>
</evidence>
<dbReference type="PROSITE" id="PS50863">
    <property type="entry name" value="B3"/>
    <property type="match status" value="1"/>
</dbReference>
<dbReference type="CDD" id="cd10017">
    <property type="entry name" value="B3_DNA"/>
    <property type="match status" value="1"/>
</dbReference>
<name>K7TTV6_MAIZE</name>
<evidence type="ECO:0000256" key="3">
    <source>
        <dbReference type="ARBA" id="ARBA00023125"/>
    </source>
</evidence>
<feature type="region of interest" description="Disordered" evidence="6">
    <location>
        <begin position="87"/>
        <end position="110"/>
    </location>
</feature>
<dbReference type="eggNOG" id="ENOG502QVP0">
    <property type="taxonomic scope" value="Eukaryota"/>
</dbReference>
<dbReference type="GO" id="GO:0003677">
    <property type="term" value="F:DNA binding"/>
    <property type="evidence" value="ECO:0007669"/>
    <property type="project" value="UniProtKB-KW"/>
</dbReference>
<organism evidence="7">
    <name type="scientific">Zea mays</name>
    <name type="common">Maize</name>
    <dbReference type="NCBI Taxonomy" id="4577"/>
    <lineage>
        <taxon>Eukaryota</taxon>
        <taxon>Viridiplantae</taxon>
        <taxon>Streptophyta</taxon>
        <taxon>Embryophyta</taxon>
        <taxon>Tracheophyta</taxon>
        <taxon>Spermatophyta</taxon>
        <taxon>Magnoliopsida</taxon>
        <taxon>Liliopsida</taxon>
        <taxon>Poales</taxon>
        <taxon>Poaceae</taxon>
        <taxon>PACMAD clade</taxon>
        <taxon>Panicoideae</taxon>
        <taxon>Andropogonodae</taxon>
        <taxon>Andropogoneae</taxon>
        <taxon>Tripsacinae</taxon>
        <taxon>Zea</taxon>
    </lineage>
</organism>
<dbReference type="GO" id="GO:0009725">
    <property type="term" value="P:response to hormone"/>
    <property type="evidence" value="ECO:0007669"/>
    <property type="project" value="InterPro"/>
</dbReference>
<dbReference type="SUPFAM" id="SSF101936">
    <property type="entry name" value="DNA-binding pseudobarrel domain"/>
    <property type="match status" value="1"/>
</dbReference>
<gene>
    <name evidence="7" type="ORF">ZEAMMB73_Zm00001d026694</name>
</gene>
<comment type="subcellular location">
    <subcellularLocation>
        <location evidence="1">Nucleus</location>
    </subcellularLocation>
</comment>
<dbReference type="ExpressionAtlas" id="K7TTV6">
    <property type="expression patterns" value="baseline and differential"/>
</dbReference>
<dbReference type="InParanoid" id="K7TTV6"/>
<dbReference type="Gene3D" id="2.40.330.10">
    <property type="entry name" value="DNA-binding pseudobarrel domain"/>
    <property type="match status" value="1"/>
</dbReference>